<dbReference type="InterPro" id="IPR038765">
    <property type="entry name" value="Papain-like_cys_pep_sf"/>
</dbReference>
<feature type="compositionally biased region" description="Polar residues" evidence="1">
    <location>
        <begin position="268"/>
        <end position="281"/>
    </location>
</feature>
<dbReference type="Gene3D" id="3.90.70.10">
    <property type="entry name" value="Cysteine proteinases"/>
    <property type="match status" value="1"/>
</dbReference>
<dbReference type="SUPFAM" id="SSF54001">
    <property type="entry name" value="Cysteine proteinases"/>
    <property type="match status" value="1"/>
</dbReference>
<dbReference type="GO" id="GO:0004843">
    <property type="term" value="F:cysteine-type deubiquitinase activity"/>
    <property type="evidence" value="ECO:0007669"/>
    <property type="project" value="InterPro"/>
</dbReference>
<protein>
    <submittedName>
        <fullName evidence="2">Uncharacterized protein</fullName>
    </submittedName>
</protein>
<reference evidence="2" key="2">
    <citation type="submission" date="2016-07" db="EMBL/GenBank/DDBJ databases">
        <authorList>
            <person name="Coyne R.S."/>
            <person name="Hamilton E.P."/>
            <person name="Orias E."/>
            <person name="Russ C."/>
            <person name="Kapusta A."/>
            <person name="Bidwell S.L."/>
            <person name="Krishnakumar V."/>
            <person name="Zafar N."/>
            <person name="Tang H."/>
            <person name="Hadjithomas M."/>
        </authorList>
    </citation>
    <scope>NUCLEOTIDE SEQUENCE [LARGE SCALE GENOMIC DNA]</scope>
    <source>
        <strain evidence="2">SB210</strain>
    </source>
</reference>
<sequence length="544" mass="64596">MYWQTLTNQKKDKQMDNTSKIPNSEKLLKKCSNFEIFYKFCQSFDEFKKLIDMDKSKISNLIIKILNDDKSKIKYYEELENYIYRNQVNSSNFYTMFDSLQNMLSSNYEVKKIFQVSFKVRTSYCYLDINELFLNLEKYNENSNLLQNIIKCINLKYNIKIVDIKIIKAPQVLLFQFQSSKNYKVDQQIFFQSSTNIQYELLMDLTEEKENLVYHQLVYIQLNNNSKQIFENFKQLKISESQKSNINKVCYSDKEKQEDQALVKSPNKENQNSSCVNDVPSKQSEKIEKQYFLHGIQNYGQTCYFSSVIQILRIIYFESSQFQQILLNLKDESFYIQSLLGLIACKSDVTEIKIKEFYQLLNSNSFQLDGNPRDCSILFSSIVGKIRSIDTNINNIFKSQFCIQQDYYQKVYKNCCYSPLWLQISDDYSCLEDCIKSFVYQTSGFYKKQFHIVKDPEIIILSIQRVTRCQVYLNRKLEFTKLENQSQSKITYNLKGFILGPKHNAVVTILNDQEFYLINDQQIQRVPEYLFQCVQLVVYKKCSK</sequence>
<reference evidence="2" key="1">
    <citation type="submission" date="2011-11" db="EMBL/GenBank/DDBJ databases">
        <title>The Genome Sequence of Tetrahymena thermophila SB210.</title>
        <authorList>
            <consortium name="The Broad Institute Genome Sequencing Platform"/>
            <person name="Russ C."/>
            <person name="Coyne R.S."/>
            <person name="Orias E."/>
            <person name="Taverna S.D."/>
            <person name="Papazyan R."/>
            <person name="Young S.K."/>
            <person name="Zeng Q."/>
            <person name="Gargeya S."/>
            <person name="Fitzgerald M."/>
            <person name="Haas B."/>
            <person name="Abouelleil A."/>
            <person name="Alvarado L."/>
            <person name="Arachchi H.M."/>
            <person name="Berlin A."/>
            <person name="Brown A."/>
            <person name="Chapman S.B."/>
            <person name="Chen Z."/>
            <person name="Dunbar C."/>
            <person name="Freedman E."/>
            <person name="Gearin G."/>
            <person name="Goldberg J."/>
            <person name="Griggs A."/>
            <person name="Gujja S."/>
            <person name="Heiman D."/>
            <person name="Howarth C."/>
            <person name="Lui A."/>
            <person name="MacDonald P.J.P."/>
            <person name="Montmayeur A."/>
            <person name="Murphy C."/>
            <person name="Neiman D."/>
            <person name="Pearson M."/>
            <person name="Priest M."/>
            <person name="Roberts A."/>
            <person name="Saif S."/>
            <person name="Shea T."/>
            <person name="Sisk P."/>
            <person name="Stolte C."/>
            <person name="Sykes S."/>
            <person name="Wortman J."/>
            <person name="Nusbaum C."/>
            <person name="Birren B."/>
        </authorList>
    </citation>
    <scope>NUCLEOTIDE SEQUENCE [LARGE SCALE GENOMIC DNA]</scope>
    <source>
        <strain evidence="2">SB210</strain>
    </source>
</reference>
<dbReference type="Proteomes" id="UP000242602">
    <property type="component" value="Unassembled WGS sequence"/>
</dbReference>
<dbReference type="AlphaFoldDB" id="A0A1B9C273"/>
<dbReference type="InterPro" id="IPR018200">
    <property type="entry name" value="USP_CS"/>
</dbReference>
<evidence type="ECO:0000313" key="2">
    <source>
        <dbReference type="EMBL" id="OCB06995.1"/>
    </source>
</evidence>
<organism evidence="2">
    <name type="scientific">Tetrahymena thermophila (strain SB210)</name>
    <dbReference type="NCBI Taxonomy" id="312017"/>
    <lineage>
        <taxon>Eukaryota</taxon>
        <taxon>Sar</taxon>
        <taxon>Alveolata</taxon>
        <taxon>Ciliophora</taxon>
        <taxon>Intramacronucleata</taxon>
        <taxon>Oligohymenophorea</taxon>
        <taxon>Hymenostomatida</taxon>
        <taxon>Tetrahymenina</taxon>
        <taxon>Tetrahymenidae</taxon>
        <taxon>Tetrahymena</taxon>
    </lineage>
</organism>
<feature type="region of interest" description="Disordered" evidence="1">
    <location>
        <begin position="262"/>
        <end position="281"/>
    </location>
</feature>
<proteinExistence type="predicted"/>
<name>A0A1B9C273_TETTS</name>
<accession>A0A1B9C273</accession>
<gene>
    <name evidence="2" type="ORF">TTHMIC_00022</name>
</gene>
<dbReference type="EMBL" id="JH659694">
    <property type="protein sequence ID" value="OCB06995.1"/>
    <property type="molecule type" value="Genomic_DNA"/>
</dbReference>
<dbReference type="PROSITE" id="PS00972">
    <property type="entry name" value="USP_1"/>
    <property type="match status" value="1"/>
</dbReference>
<evidence type="ECO:0000256" key="1">
    <source>
        <dbReference type="SAM" id="MobiDB-lite"/>
    </source>
</evidence>